<comment type="caution">
    <text evidence="1">The sequence shown here is derived from an EMBL/GenBank/DDBJ whole genome shotgun (WGS) entry which is preliminary data.</text>
</comment>
<name>A0A0V1B9L8_TRISP</name>
<reference evidence="1 2" key="1">
    <citation type="submission" date="2015-01" db="EMBL/GenBank/DDBJ databases">
        <title>Evolution of Trichinella species and genotypes.</title>
        <authorList>
            <person name="Korhonen P.K."/>
            <person name="Edoardo P."/>
            <person name="Giuseppe L.R."/>
            <person name="Gasser R.B."/>
        </authorList>
    </citation>
    <scope>NUCLEOTIDE SEQUENCE [LARGE SCALE GENOMIC DNA]</scope>
    <source>
        <strain evidence="1">ISS3</strain>
    </source>
</reference>
<dbReference type="EMBL" id="JYDH01000079">
    <property type="protein sequence ID" value="KRY33657.1"/>
    <property type="molecule type" value="Genomic_DNA"/>
</dbReference>
<evidence type="ECO:0000313" key="1">
    <source>
        <dbReference type="EMBL" id="KRY33657.1"/>
    </source>
</evidence>
<dbReference type="Proteomes" id="UP000054776">
    <property type="component" value="Unassembled WGS sequence"/>
</dbReference>
<protein>
    <submittedName>
        <fullName evidence="1">Uncharacterized protein</fullName>
    </submittedName>
</protein>
<gene>
    <name evidence="1" type="ORF">T01_13775</name>
</gene>
<sequence length="83" mass="9687">MNAYARLVMDLLVILFQTLFLFCCLLLNCTCLPEYQWQLNAEYAIDLKCWPTMLSIRSAHSSPTTKTVPGVRLCQRRWRCQAN</sequence>
<proteinExistence type="predicted"/>
<evidence type="ECO:0000313" key="2">
    <source>
        <dbReference type="Proteomes" id="UP000054776"/>
    </source>
</evidence>
<accession>A0A0V1B9L8</accession>
<dbReference type="InParanoid" id="A0A0V1B9L8"/>
<keyword evidence="2" id="KW-1185">Reference proteome</keyword>
<dbReference type="AlphaFoldDB" id="A0A0V1B9L8"/>
<organism evidence="1 2">
    <name type="scientific">Trichinella spiralis</name>
    <name type="common">Trichina worm</name>
    <dbReference type="NCBI Taxonomy" id="6334"/>
    <lineage>
        <taxon>Eukaryota</taxon>
        <taxon>Metazoa</taxon>
        <taxon>Ecdysozoa</taxon>
        <taxon>Nematoda</taxon>
        <taxon>Enoplea</taxon>
        <taxon>Dorylaimia</taxon>
        <taxon>Trichinellida</taxon>
        <taxon>Trichinellidae</taxon>
        <taxon>Trichinella</taxon>
    </lineage>
</organism>